<dbReference type="EMBL" id="BAABJP010000030">
    <property type="protein sequence ID" value="GAA5163646.1"/>
    <property type="molecule type" value="Genomic_DNA"/>
</dbReference>
<sequence length="141" mass="13747">MGSTAAGGTAGGTTGGGGGGGGMATGRRPGTVGLSLAGSPAVLAPFVPLAGVPDNGLPAGTANGSRALTWESAPSTWVLAAAPASARRRSAWAAWFAALRCAAQQNFRAGRPGRFSVTLLQPGSSHTCLEPLTEPPQALPG</sequence>
<feature type="region of interest" description="Disordered" evidence="1">
    <location>
        <begin position="1"/>
        <end position="27"/>
    </location>
</feature>
<proteinExistence type="predicted"/>
<dbReference type="Proteomes" id="UP001428817">
    <property type="component" value="Unassembled WGS sequence"/>
</dbReference>
<organism evidence="2 3">
    <name type="scientific">Pseudonocardia eucalypti</name>
    <dbReference type="NCBI Taxonomy" id="648755"/>
    <lineage>
        <taxon>Bacteria</taxon>
        <taxon>Bacillati</taxon>
        <taxon>Actinomycetota</taxon>
        <taxon>Actinomycetes</taxon>
        <taxon>Pseudonocardiales</taxon>
        <taxon>Pseudonocardiaceae</taxon>
        <taxon>Pseudonocardia</taxon>
    </lineage>
</organism>
<accession>A0ABP9QKV3</accession>
<feature type="compositionally biased region" description="Gly residues" evidence="1">
    <location>
        <begin position="8"/>
        <end position="24"/>
    </location>
</feature>
<protein>
    <submittedName>
        <fullName evidence="2">Uncharacterized protein</fullName>
    </submittedName>
</protein>
<keyword evidence="3" id="KW-1185">Reference proteome</keyword>
<evidence type="ECO:0000256" key="1">
    <source>
        <dbReference type="SAM" id="MobiDB-lite"/>
    </source>
</evidence>
<evidence type="ECO:0000313" key="3">
    <source>
        <dbReference type="Proteomes" id="UP001428817"/>
    </source>
</evidence>
<name>A0ABP9QKV3_9PSEU</name>
<reference evidence="3" key="1">
    <citation type="journal article" date="2019" name="Int. J. Syst. Evol. Microbiol.">
        <title>The Global Catalogue of Microorganisms (GCM) 10K type strain sequencing project: providing services to taxonomists for standard genome sequencing and annotation.</title>
        <authorList>
            <consortium name="The Broad Institute Genomics Platform"/>
            <consortium name="The Broad Institute Genome Sequencing Center for Infectious Disease"/>
            <person name="Wu L."/>
            <person name="Ma J."/>
        </authorList>
    </citation>
    <scope>NUCLEOTIDE SEQUENCE [LARGE SCALE GENOMIC DNA]</scope>
    <source>
        <strain evidence="3">JCM 18303</strain>
    </source>
</reference>
<gene>
    <name evidence="2" type="ORF">GCM10023321_50800</name>
</gene>
<comment type="caution">
    <text evidence="2">The sequence shown here is derived from an EMBL/GenBank/DDBJ whole genome shotgun (WGS) entry which is preliminary data.</text>
</comment>
<evidence type="ECO:0000313" key="2">
    <source>
        <dbReference type="EMBL" id="GAA5163646.1"/>
    </source>
</evidence>